<feature type="compositionally biased region" description="Basic and acidic residues" evidence="1">
    <location>
        <begin position="49"/>
        <end position="59"/>
    </location>
</feature>
<organism evidence="2 4">
    <name type="scientific">Volvox reticuliferus</name>
    <dbReference type="NCBI Taxonomy" id="1737510"/>
    <lineage>
        <taxon>Eukaryota</taxon>
        <taxon>Viridiplantae</taxon>
        <taxon>Chlorophyta</taxon>
        <taxon>core chlorophytes</taxon>
        <taxon>Chlorophyceae</taxon>
        <taxon>CS clade</taxon>
        <taxon>Chlamydomonadales</taxon>
        <taxon>Volvocaceae</taxon>
        <taxon>Volvox</taxon>
    </lineage>
</organism>
<feature type="compositionally biased region" description="Basic and acidic residues" evidence="1">
    <location>
        <begin position="14"/>
        <end position="23"/>
    </location>
</feature>
<gene>
    <name evidence="2" type="ORF">Vretifemale_10649</name>
    <name evidence="3" type="ORF">Vretimale_1284</name>
</gene>
<evidence type="ECO:0000313" key="4">
    <source>
        <dbReference type="Proteomes" id="UP000747110"/>
    </source>
</evidence>
<protein>
    <submittedName>
        <fullName evidence="2">Uncharacterized protein</fullName>
    </submittedName>
</protein>
<dbReference type="Proteomes" id="UP000722791">
    <property type="component" value="Unassembled WGS sequence"/>
</dbReference>
<feature type="region of interest" description="Disordered" evidence="1">
    <location>
        <begin position="134"/>
        <end position="176"/>
    </location>
</feature>
<keyword evidence="4" id="KW-1185">Reference proteome</keyword>
<dbReference type="OrthoDB" id="10349236at2759"/>
<feature type="compositionally biased region" description="Polar residues" evidence="1">
    <location>
        <begin position="1"/>
        <end position="13"/>
    </location>
</feature>
<name>A0A8J4FRP3_9CHLO</name>
<proteinExistence type="predicted"/>
<comment type="caution">
    <text evidence="2">The sequence shown here is derived from an EMBL/GenBank/DDBJ whole genome shotgun (WGS) entry which is preliminary data.</text>
</comment>
<feature type="region of interest" description="Disordered" evidence="1">
    <location>
        <begin position="102"/>
        <end position="121"/>
    </location>
</feature>
<dbReference type="EMBL" id="BNCQ01000002">
    <property type="protein sequence ID" value="GIL95201.1"/>
    <property type="molecule type" value="Genomic_DNA"/>
</dbReference>
<feature type="compositionally biased region" description="Polar residues" evidence="1">
    <location>
        <begin position="102"/>
        <end position="115"/>
    </location>
</feature>
<dbReference type="EMBL" id="BNCP01000022">
    <property type="protein sequence ID" value="GIL81631.1"/>
    <property type="molecule type" value="Genomic_DNA"/>
</dbReference>
<accession>A0A8J4FRP3</accession>
<dbReference type="AlphaFoldDB" id="A0A8J4FRP3"/>
<feature type="region of interest" description="Disordered" evidence="1">
    <location>
        <begin position="1"/>
        <end position="59"/>
    </location>
</feature>
<reference evidence="2" key="1">
    <citation type="journal article" date="2021" name="Proc. Natl. Acad. Sci. U.S.A.">
        <title>Three genomes in the algal genus Volvox reveal the fate of a haploid sex-determining region after a transition to homothallism.</title>
        <authorList>
            <person name="Yamamoto K."/>
            <person name="Hamaji T."/>
            <person name="Kawai-Toyooka H."/>
            <person name="Matsuzaki R."/>
            <person name="Takahashi F."/>
            <person name="Nishimura Y."/>
            <person name="Kawachi M."/>
            <person name="Noguchi H."/>
            <person name="Minakuchi Y."/>
            <person name="Umen J.G."/>
            <person name="Toyoda A."/>
            <person name="Nozaki H."/>
        </authorList>
    </citation>
    <scope>NUCLEOTIDE SEQUENCE</scope>
    <source>
        <strain evidence="3">NIES-3785</strain>
        <strain evidence="2">NIES-3786</strain>
    </source>
</reference>
<sequence>MGQCSSTSKQQQRNKPEKIERFDSPTLEEEEGSDVIVEPQLSGARQQRRAIDERSAKRDQLAVRTEEFGLAGLRPSLDDNTCTALLALRMGRGSSVGGLLNTAVSGPSGSSTENGLHQGECCSPKSGAKLLETSLSKGQLRHSTLRPSDSNERLEKLLASGRVGNAREAPEIPAQG</sequence>
<evidence type="ECO:0000256" key="1">
    <source>
        <dbReference type="SAM" id="MobiDB-lite"/>
    </source>
</evidence>
<evidence type="ECO:0000313" key="3">
    <source>
        <dbReference type="EMBL" id="GIL95201.1"/>
    </source>
</evidence>
<evidence type="ECO:0000313" key="2">
    <source>
        <dbReference type="EMBL" id="GIL81631.1"/>
    </source>
</evidence>
<dbReference type="Proteomes" id="UP000747110">
    <property type="component" value="Unassembled WGS sequence"/>
</dbReference>